<sequence length="268" mass="29802">MERPAWAGPDIDVDKPSPARVYDVHLGGFHNFQVDRDVARKITEVMPELPLILQANRSFLRRAVRHLVEQGITQFLDLGAGIPTVGTVHEIAWRLNPDCRIVYVDVDPVAVAHGRAILQGVDRATAVRGDLRSPEKILDDPQVRELLDFSQPIAILMVAVLHFVPDEDDPAAAIRRYLDAVVPGSYLVISHASLEGKTPQRTEDATEQYRSRVTDFSMRTRAEITDLFTGLELIEPGVVYLTEWHPDPGDETGDPAWTSTFAGVGRKV</sequence>
<evidence type="ECO:0008006" key="3">
    <source>
        <dbReference type="Google" id="ProtNLM"/>
    </source>
</evidence>
<accession>A0ABX1FSL5</accession>
<evidence type="ECO:0000313" key="1">
    <source>
        <dbReference type="EMBL" id="NKE62020.1"/>
    </source>
</evidence>
<reference evidence="1 2" key="1">
    <citation type="submission" date="2019-08" db="EMBL/GenBank/DDBJ databases">
        <title>Lentzea from Indian Himalayas.</title>
        <authorList>
            <person name="Mandal S."/>
            <person name="Mallick Gupta A."/>
            <person name="Maiti P.K."/>
            <person name="Sarkar J."/>
            <person name="Mandal S."/>
        </authorList>
    </citation>
    <scope>NUCLEOTIDE SEQUENCE [LARGE SCALE GENOMIC DNA]</scope>
    <source>
        <strain evidence="1 2">PSKA42</strain>
    </source>
</reference>
<dbReference type="Proteomes" id="UP001515943">
    <property type="component" value="Unassembled WGS sequence"/>
</dbReference>
<dbReference type="Pfam" id="PF04672">
    <property type="entry name" value="Methyltransf_19"/>
    <property type="match status" value="1"/>
</dbReference>
<proteinExistence type="predicted"/>
<dbReference type="InterPro" id="IPR029063">
    <property type="entry name" value="SAM-dependent_MTases_sf"/>
</dbReference>
<organism evidence="1 2">
    <name type="scientific">Lentzea indica</name>
    <dbReference type="NCBI Taxonomy" id="2604800"/>
    <lineage>
        <taxon>Bacteria</taxon>
        <taxon>Bacillati</taxon>
        <taxon>Actinomycetota</taxon>
        <taxon>Actinomycetes</taxon>
        <taxon>Pseudonocardiales</taxon>
        <taxon>Pseudonocardiaceae</taxon>
        <taxon>Lentzea</taxon>
    </lineage>
</organism>
<dbReference type="CDD" id="cd02440">
    <property type="entry name" value="AdoMet_MTases"/>
    <property type="match status" value="1"/>
</dbReference>
<dbReference type="EMBL" id="VSRL01000214">
    <property type="protein sequence ID" value="NKE62020.1"/>
    <property type="molecule type" value="Genomic_DNA"/>
</dbReference>
<keyword evidence="2" id="KW-1185">Reference proteome</keyword>
<gene>
    <name evidence="1" type="ORF">FXN61_36825</name>
</gene>
<comment type="caution">
    <text evidence="1">The sequence shown here is derived from an EMBL/GenBank/DDBJ whole genome shotgun (WGS) entry which is preliminary data.</text>
</comment>
<dbReference type="Gene3D" id="3.40.50.150">
    <property type="entry name" value="Vaccinia Virus protein VP39"/>
    <property type="match status" value="1"/>
</dbReference>
<dbReference type="InterPro" id="IPR006764">
    <property type="entry name" value="SAM_dep_MeTrfase_SAV2177_type"/>
</dbReference>
<dbReference type="PIRSF" id="PIRSF017393">
    <property type="entry name" value="MTase_SAV2177"/>
    <property type="match status" value="1"/>
</dbReference>
<dbReference type="SUPFAM" id="SSF53335">
    <property type="entry name" value="S-adenosyl-L-methionine-dependent methyltransferases"/>
    <property type="match status" value="1"/>
</dbReference>
<name>A0ABX1FSL5_9PSEU</name>
<protein>
    <recommendedName>
        <fullName evidence="3">S-adenosyl methyltransferase</fullName>
    </recommendedName>
</protein>
<dbReference type="RefSeq" id="WP_167978668.1">
    <property type="nucleotide sequence ID" value="NZ_VSRL01000214.1"/>
</dbReference>
<evidence type="ECO:0000313" key="2">
    <source>
        <dbReference type="Proteomes" id="UP001515943"/>
    </source>
</evidence>